<evidence type="ECO:0000256" key="5">
    <source>
        <dbReference type="ARBA" id="ARBA00023136"/>
    </source>
</evidence>
<dbReference type="PANTHER" id="PTHR30572:SF4">
    <property type="entry name" value="ABC TRANSPORTER PERMEASE YTRF"/>
    <property type="match status" value="1"/>
</dbReference>
<feature type="transmembrane region" description="Helical" evidence="7">
    <location>
        <begin position="334"/>
        <end position="363"/>
    </location>
</feature>
<evidence type="ECO:0000256" key="7">
    <source>
        <dbReference type="SAM" id="Phobius"/>
    </source>
</evidence>
<evidence type="ECO:0000256" key="2">
    <source>
        <dbReference type="ARBA" id="ARBA00022475"/>
    </source>
</evidence>
<organism evidence="10 11">
    <name type="scientific">Gangjinia marincola</name>
    <dbReference type="NCBI Taxonomy" id="578463"/>
    <lineage>
        <taxon>Bacteria</taxon>
        <taxon>Pseudomonadati</taxon>
        <taxon>Bacteroidota</taxon>
        <taxon>Flavobacteriia</taxon>
        <taxon>Flavobacteriales</taxon>
        <taxon>Flavobacteriaceae</taxon>
        <taxon>Gangjinia</taxon>
    </lineage>
</organism>
<evidence type="ECO:0000256" key="1">
    <source>
        <dbReference type="ARBA" id="ARBA00004651"/>
    </source>
</evidence>
<evidence type="ECO:0000256" key="6">
    <source>
        <dbReference type="ARBA" id="ARBA00038076"/>
    </source>
</evidence>
<evidence type="ECO:0000256" key="3">
    <source>
        <dbReference type="ARBA" id="ARBA00022692"/>
    </source>
</evidence>
<evidence type="ECO:0000313" key="10">
    <source>
        <dbReference type="EMBL" id="GAA0871962.1"/>
    </source>
</evidence>
<keyword evidence="3 7" id="KW-0812">Transmembrane</keyword>
<dbReference type="InterPro" id="IPR003838">
    <property type="entry name" value="ABC3_permease_C"/>
</dbReference>
<comment type="subcellular location">
    <subcellularLocation>
        <location evidence="1">Cell membrane</location>
        <topology evidence="1">Multi-pass membrane protein</topology>
    </subcellularLocation>
</comment>
<gene>
    <name evidence="10" type="ORF">GCM10009117_11080</name>
</gene>
<keyword evidence="2" id="KW-1003">Cell membrane</keyword>
<evidence type="ECO:0000259" key="9">
    <source>
        <dbReference type="Pfam" id="PF12704"/>
    </source>
</evidence>
<dbReference type="RefSeq" id="WP_343764777.1">
    <property type="nucleotide sequence ID" value="NZ_BAAAFG010000012.1"/>
</dbReference>
<keyword evidence="5 7" id="KW-0472">Membrane</keyword>
<evidence type="ECO:0000256" key="4">
    <source>
        <dbReference type="ARBA" id="ARBA00022989"/>
    </source>
</evidence>
<feature type="domain" description="MacB-like periplasmic core" evidence="9">
    <location>
        <begin position="23"/>
        <end position="248"/>
    </location>
</feature>
<keyword evidence="4 7" id="KW-1133">Transmembrane helix</keyword>
<feature type="domain" description="ABC3 transporter permease C-terminal" evidence="8">
    <location>
        <begin position="291"/>
        <end position="405"/>
    </location>
</feature>
<dbReference type="EMBL" id="BAAAFG010000012">
    <property type="protein sequence ID" value="GAA0871962.1"/>
    <property type="molecule type" value="Genomic_DNA"/>
</dbReference>
<protein>
    <submittedName>
        <fullName evidence="10">ABC transporter permease</fullName>
    </submittedName>
</protein>
<feature type="transmembrane region" description="Helical" evidence="7">
    <location>
        <begin position="288"/>
        <end position="313"/>
    </location>
</feature>
<feature type="transmembrane region" description="Helical" evidence="7">
    <location>
        <begin position="375"/>
        <end position="395"/>
    </location>
</feature>
<dbReference type="Pfam" id="PF02687">
    <property type="entry name" value="FtsX"/>
    <property type="match status" value="1"/>
</dbReference>
<comment type="similarity">
    <text evidence="6">Belongs to the ABC-4 integral membrane protein family.</text>
</comment>
<feature type="transmembrane region" description="Helical" evidence="7">
    <location>
        <begin position="20"/>
        <end position="44"/>
    </location>
</feature>
<dbReference type="InterPro" id="IPR025857">
    <property type="entry name" value="MacB_PCD"/>
</dbReference>
<dbReference type="Proteomes" id="UP001500507">
    <property type="component" value="Unassembled WGS sequence"/>
</dbReference>
<keyword evidence="11" id="KW-1185">Reference proteome</keyword>
<evidence type="ECO:0000259" key="8">
    <source>
        <dbReference type="Pfam" id="PF02687"/>
    </source>
</evidence>
<comment type="caution">
    <text evidence="10">The sequence shown here is derived from an EMBL/GenBank/DDBJ whole genome shotgun (WGS) entry which is preliminary data.</text>
</comment>
<proteinExistence type="inferred from homology"/>
<dbReference type="Pfam" id="PF12704">
    <property type="entry name" value="MacB_PCD"/>
    <property type="match status" value="1"/>
</dbReference>
<sequence>MFTLLRENIRIAANSIKGQLLRTILTVLIIAIGITALVGILTAVTALENTITSDFAAMGSNTFSLRQYEFTVQRRGGEREKINPILSYREVRQFKEDYQYPFTQTSLSFTGTGAAEVRYESEKTDPEVRVLGVDENYLRNSGLDLGKGRDFTVFDIQNNNNVCILGADFEKDLLKDVNPIGKTIAIRGVKFKVIGVLETKGSTFGNNQDLRVLIPLEIARSIYTNANINYSVSIKVDNKDMLENAQDEAIITFRNIRKLAPVEENNFGMERSDSLINQIFQITSVLNIAAWIISIITVLGSSIALMNIMLVSVTERTREIGVRKALGAKKKSIATQFFVETMMIGQLGALLGIILGIGIGYAVANFADFKFATPWAAMIWAVVISFIIALISGGYPATKAAKQDPIESLRYE</sequence>
<evidence type="ECO:0000313" key="11">
    <source>
        <dbReference type="Proteomes" id="UP001500507"/>
    </source>
</evidence>
<dbReference type="InterPro" id="IPR050250">
    <property type="entry name" value="Macrolide_Exporter_MacB"/>
</dbReference>
<dbReference type="PANTHER" id="PTHR30572">
    <property type="entry name" value="MEMBRANE COMPONENT OF TRANSPORTER-RELATED"/>
    <property type="match status" value="1"/>
</dbReference>
<reference evidence="10 11" key="1">
    <citation type="journal article" date="2019" name="Int. J. Syst. Evol. Microbiol.">
        <title>The Global Catalogue of Microorganisms (GCM) 10K type strain sequencing project: providing services to taxonomists for standard genome sequencing and annotation.</title>
        <authorList>
            <consortium name="The Broad Institute Genomics Platform"/>
            <consortium name="The Broad Institute Genome Sequencing Center for Infectious Disease"/>
            <person name="Wu L."/>
            <person name="Ma J."/>
        </authorList>
    </citation>
    <scope>NUCLEOTIDE SEQUENCE [LARGE SCALE GENOMIC DNA]</scope>
    <source>
        <strain evidence="10 11">JCM 16082</strain>
    </source>
</reference>
<accession>A0ABN1MFN1</accession>
<name>A0ABN1MFN1_9FLAO</name>